<dbReference type="Proteomes" id="UP001171620">
    <property type="component" value="Unassembled WGS sequence"/>
</dbReference>
<reference evidence="2" key="1">
    <citation type="submission" date="2023-07" db="EMBL/GenBank/DDBJ databases">
        <title>A collection of bacterial strains from the Burkholderia cepacia Research Laboratory and Repository.</title>
        <authorList>
            <person name="Lipuma J."/>
            <person name="Spilker T."/>
            <person name="Caverly L."/>
        </authorList>
    </citation>
    <scope>NUCLEOTIDE SEQUENCE</scope>
    <source>
        <strain evidence="2">AU44268</strain>
    </source>
</reference>
<organism evidence="2 3">
    <name type="scientific">Burkholderia vietnamiensis</name>
    <dbReference type="NCBI Taxonomy" id="60552"/>
    <lineage>
        <taxon>Bacteria</taxon>
        <taxon>Pseudomonadati</taxon>
        <taxon>Pseudomonadota</taxon>
        <taxon>Betaproteobacteria</taxon>
        <taxon>Burkholderiales</taxon>
        <taxon>Burkholderiaceae</taxon>
        <taxon>Burkholderia</taxon>
        <taxon>Burkholderia cepacia complex</taxon>
    </lineage>
</organism>
<feature type="region of interest" description="Disordered" evidence="1">
    <location>
        <begin position="79"/>
        <end position="116"/>
    </location>
</feature>
<feature type="compositionally biased region" description="Pro residues" evidence="1">
    <location>
        <begin position="98"/>
        <end position="109"/>
    </location>
</feature>
<protein>
    <submittedName>
        <fullName evidence="2">Uncharacterized protein</fullName>
    </submittedName>
</protein>
<dbReference type="RefSeq" id="WP_301788725.1">
    <property type="nucleotide sequence ID" value="NZ_JAUJRV010000017.1"/>
</dbReference>
<proteinExistence type="predicted"/>
<dbReference type="EMBL" id="JAUJRV010000017">
    <property type="protein sequence ID" value="MDN7797263.1"/>
    <property type="molecule type" value="Genomic_DNA"/>
</dbReference>
<sequence>MPKKNTMEIAKPNVAAALEAIRSKKSREQVKIERLLPFVPVIDEALKSNWKWSPIIALIRQSGGPSLSTKVAQLLYEQIKAQHSPGDNDEGREGAPPSMNPPPHRPPFGPKTGVTT</sequence>
<dbReference type="AlphaFoldDB" id="A0AAW7T5G6"/>
<evidence type="ECO:0000313" key="3">
    <source>
        <dbReference type="Proteomes" id="UP001171620"/>
    </source>
</evidence>
<evidence type="ECO:0000313" key="2">
    <source>
        <dbReference type="EMBL" id="MDN7797263.1"/>
    </source>
</evidence>
<gene>
    <name evidence="2" type="ORF">QZM33_20200</name>
</gene>
<name>A0AAW7T5G6_BURVI</name>
<evidence type="ECO:0000256" key="1">
    <source>
        <dbReference type="SAM" id="MobiDB-lite"/>
    </source>
</evidence>
<accession>A0AAW7T5G6</accession>
<comment type="caution">
    <text evidence="2">The sequence shown here is derived from an EMBL/GenBank/DDBJ whole genome shotgun (WGS) entry which is preliminary data.</text>
</comment>